<evidence type="ECO:0000259" key="6">
    <source>
        <dbReference type="PROSITE" id="PS50002"/>
    </source>
</evidence>
<sequence length="411" mass="42047">MVGGFIPSPLAKEFAKAAKILESFTIPTAASGPDSVVPADIINKAQGIAIITVIKAGFLMSVRGGSGIVVRRIGGGWSAPSAIGTAGIGGGFEIGAEVTDFLLILNTQTAVDAFAKGTNVTLGGNLTVAAGPYGRNMEADVAIRSTAAVYTYSKSKGLFAGISLEGSVMLERKEANSKFYGVQAIRARDILSGSVDPPPEAQPLYTALDNQVNSQAQRMANKATKAASAAGSEALSRTGSVRSSGSSSGGGGGYTPAAYTPAAYTPARSAPARPAARPQPQASSSSSKGSFFSKGASSSAGARPAPKKGAAGGAYVPDGSAPKTSSRLSRIDLVPSASKSAQPPAVANPFEQVYQATALYEFHSTFPNDLQLKVGDVIEVLTTTPRQDDWWEGRTSDGRVGLFPANYCSLK</sequence>
<dbReference type="InParanoid" id="A0A0D2WWR0"/>
<evidence type="ECO:0000256" key="2">
    <source>
        <dbReference type="ARBA" id="ARBA00019109"/>
    </source>
</evidence>
<dbReference type="Proteomes" id="UP000008743">
    <property type="component" value="Unassembled WGS sequence"/>
</dbReference>
<dbReference type="CDD" id="cd11841">
    <property type="entry name" value="SH3_SH3YL1_like"/>
    <property type="match status" value="1"/>
</dbReference>
<dbReference type="InterPro" id="IPR007461">
    <property type="entry name" value="Ysc84_actin-binding"/>
</dbReference>
<dbReference type="eggNOG" id="KOG1843">
    <property type="taxonomic scope" value="Eukaryota"/>
</dbReference>
<dbReference type="Pfam" id="PF00018">
    <property type="entry name" value="SH3_1"/>
    <property type="match status" value="1"/>
</dbReference>
<dbReference type="SUPFAM" id="SSF50044">
    <property type="entry name" value="SH3-domain"/>
    <property type="match status" value="1"/>
</dbReference>
<dbReference type="PANTHER" id="PTHR15629:SF2">
    <property type="entry name" value="SH3 DOMAIN-CONTAINING YSC84-LIKE PROTEIN 1"/>
    <property type="match status" value="1"/>
</dbReference>
<dbReference type="FunCoup" id="A0A0D2WWR0">
    <property type="interactions" value="21"/>
</dbReference>
<reference evidence="8" key="1">
    <citation type="submission" date="2011-02" db="EMBL/GenBank/DDBJ databases">
        <title>The Genome Sequence of Capsaspora owczarzaki ATCC 30864.</title>
        <authorList>
            <person name="Russ C."/>
            <person name="Cuomo C."/>
            <person name="Burger G."/>
            <person name="Gray M.W."/>
            <person name="Holland P.W.H."/>
            <person name="King N."/>
            <person name="Lang F.B.F."/>
            <person name="Roger A.J."/>
            <person name="Ruiz-Trillo I."/>
            <person name="Young S.K."/>
            <person name="Zeng Q."/>
            <person name="Gargeya S."/>
            <person name="Alvarado L."/>
            <person name="Berlin A."/>
            <person name="Chapman S.B."/>
            <person name="Chen Z."/>
            <person name="Freedman E."/>
            <person name="Gellesch M."/>
            <person name="Goldberg J."/>
            <person name="Griggs A."/>
            <person name="Gujja S."/>
            <person name="Heilman E."/>
            <person name="Heiman D."/>
            <person name="Howarth C."/>
            <person name="Mehta T."/>
            <person name="Neiman D."/>
            <person name="Pearson M."/>
            <person name="Roberts A."/>
            <person name="Saif S."/>
            <person name="Shea T."/>
            <person name="Shenoy N."/>
            <person name="Sisk P."/>
            <person name="Stolte C."/>
            <person name="Sykes S."/>
            <person name="White J."/>
            <person name="Yandava C."/>
            <person name="Haas B."/>
            <person name="Nusbaum C."/>
            <person name="Birren B."/>
        </authorList>
    </citation>
    <scope>NUCLEOTIDE SEQUENCE</scope>
    <source>
        <strain evidence="8">ATCC 30864</strain>
    </source>
</reference>
<feature type="region of interest" description="Disordered" evidence="5">
    <location>
        <begin position="266"/>
        <end position="327"/>
    </location>
</feature>
<dbReference type="GO" id="GO:0035091">
    <property type="term" value="F:phosphatidylinositol binding"/>
    <property type="evidence" value="ECO:0007669"/>
    <property type="project" value="TreeGrafter"/>
</dbReference>
<proteinExistence type="inferred from homology"/>
<dbReference type="GO" id="GO:0032587">
    <property type="term" value="C:ruffle membrane"/>
    <property type="evidence" value="ECO:0007669"/>
    <property type="project" value="TreeGrafter"/>
</dbReference>
<dbReference type="STRING" id="595528.A0A0D2WWR0"/>
<evidence type="ECO:0000313" key="8">
    <source>
        <dbReference type="Proteomes" id="UP000008743"/>
    </source>
</evidence>
<feature type="compositionally biased region" description="Low complexity" evidence="5">
    <location>
        <begin position="220"/>
        <end position="246"/>
    </location>
</feature>
<feature type="compositionally biased region" description="Low complexity" evidence="5">
    <location>
        <begin position="266"/>
        <end position="309"/>
    </location>
</feature>
<gene>
    <name evidence="7" type="ORF">CAOG_007308</name>
</gene>
<dbReference type="Pfam" id="PF04366">
    <property type="entry name" value="Ysc84"/>
    <property type="match status" value="1"/>
</dbReference>
<evidence type="ECO:0000256" key="3">
    <source>
        <dbReference type="ARBA" id="ARBA00022443"/>
    </source>
</evidence>
<protein>
    <recommendedName>
        <fullName evidence="2">SH3 domain-containing YSC84-like protein 1</fullName>
    </recommendedName>
</protein>
<dbReference type="Gene3D" id="2.30.30.40">
    <property type="entry name" value="SH3 Domains"/>
    <property type="match status" value="1"/>
</dbReference>
<dbReference type="PANTHER" id="PTHR15629">
    <property type="entry name" value="SH3YL1 PROTEIN"/>
    <property type="match status" value="1"/>
</dbReference>
<evidence type="ECO:0000256" key="5">
    <source>
        <dbReference type="SAM" id="MobiDB-lite"/>
    </source>
</evidence>
<evidence type="ECO:0000313" key="7">
    <source>
        <dbReference type="EMBL" id="KJE97450.1"/>
    </source>
</evidence>
<dbReference type="InterPro" id="IPR001452">
    <property type="entry name" value="SH3_domain"/>
</dbReference>
<dbReference type="PhylomeDB" id="A0A0D2WWR0"/>
<accession>A0A0D2WWR0</accession>
<dbReference type="InterPro" id="IPR051702">
    <property type="entry name" value="SH3_domain_YSC84-like"/>
</dbReference>
<evidence type="ECO:0000256" key="4">
    <source>
        <dbReference type="PROSITE-ProRule" id="PRU00192"/>
    </source>
</evidence>
<dbReference type="SMART" id="SM00326">
    <property type="entry name" value="SH3"/>
    <property type="match status" value="1"/>
</dbReference>
<dbReference type="EMBL" id="KE346374">
    <property type="protein sequence ID" value="KJE97450.1"/>
    <property type="molecule type" value="Genomic_DNA"/>
</dbReference>
<dbReference type="OMA" id="SNCKARN"/>
<feature type="region of interest" description="Disordered" evidence="5">
    <location>
        <begin position="216"/>
        <end position="252"/>
    </location>
</feature>
<dbReference type="AlphaFoldDB" id="A0A0D2WWR0"/>
<dbReference type="OrthoDB" id="443981at2759"/>
<dbReference type="InterPro" id="IPR036028">
    <property type="entry name" value="SH3-like_dom_sf"/>
</dbReference>
<dbReference type="GO" id="GO:1900027">
    <property type="term" value="P:regulation of ruffle assembly"/>
    <property type="evidence" value="ECO:0007669"/>
    <property type="project" value="TreeGrafter"/>
</dbReference>
<keyword evidence="3 4" id="KW-0728">SH3 domain</keyword>
<organism evidence="7 8">
    <name type="scientific">Capsaspora owczarzaki (strain ATCC 30864)</name>
    <dbReference type="NCBI Taxonomy" id="595528"/>
    <lineage>
        <taxon>Eukaryota</taxon>
        <taxon>Filasterea</taxon>
        <taxon>Capsaspora</taxon>
    </lineage>
</organism>
<evidence type="ECO:0000256" key="1">
    <source>
        <dbReference type="ARBA" id="ARBA00007761"/>
    </source>
</evidence>
<keyword evidence="8" id="KW-1185">Reference proteome</keyword>
<feature type="domain" description="SH3" evidence="6">
    <location>
        <begin position="351"/>
        <end position="411"/>
    </location>
</feature>
<name>A0A0D2WWR0_CAPO3</name>
<dbReference type="PRINTS" id="PR00452">
    <property type="entry name" value="SH3DOMAIN"/>
</dbReference>
<comment type="similarity">
    <text evidence="1">Belongs to the SH3YL1 family.</text>
</comment>
<dbReference type="InterPro" id="IPR035511">
    <property type="entry name" value="SH3YL1_SH3"/>
</dbReference>
<dbReference type="InterPro" id="IPR033643">
    <property type="entry name" value="SYLF_SH3YL1-like"/>
</dbReference>
<dbReference type="PROSITE" id="PS50002">
    <property type="entry name" value="SH3"/>
    <property type="match status" value="1"/>
</dbReference>
<dbReference type="RefSeq" id="XP_004343167.1">
    <property type="nucleotide sequence ID" value="XM_004343117.2"/>
</dbReference>
<dbReference type="CDD" id="cd11525">
    <property type="entry name" value="SYLF_SH3YL1_like"/>
    <property type="match status" value="1"/>
</dbReference>